<evidence type="ECO:0000256" key="9">
    <source>
        <dbReference type="PROSITE-ProRule" id="PRU00103"/>
    </source>
</evidence>
<keyword evidence="6" id="KW-0653">Protein transport</keyword>
<evidence type="ECO:0000256" key="4">
    <source>
        <dbReference type="ARBA" id="ARBA00022490"/>
    </source>
</evidence>
<dbReference type="FunFam" id="1.25.10.10:FF:000027">
    <property type="entry name" value="Importin subunit beta-1"/>
    <property type="match status" value="1"/>
</dbReference>
<dbReference type="EMBL" id="KN824289">
    <property type="protein sequence ID" value="KIM29210.1"/>
    <property type="molecule type" value="Genomic_DNA"/>
</dbReference>
<reference evidence="12" key="2">
    <citation type="submission" date="2015-01" db="EMBL/GenBank/DDBJ databases">
        <title>Evolutionary Origins and Diversification of the Mycorrhizal Mutualists.</title>
        <authorList>
            <consortium name="DOE Joint Genome Institute"/>
            <consortium name="Mycorrhizal Genomics Consortium"/>
            <person name="Kohler A."/>
            <person name="Kuo A."/>
            <person name="Nagy L.G."/>
            <person name="Floudas D."/>
            <person name="Copeland A."/>
            <person name="Barry K.W."/>
            <person name="Cichocki N."/>
            <person name="Veneault-Fourrey C."/>
            <person name="LaButti K."/>
            <person name="Lindquist E.A."/>
            <person name="Lipzen A."/>
            <person name="Lundell T."/>
            <person name="Morin E."/>
            <person name="Murat C."/>
            <person name="Riley R."/>
            <person name="Ohm R."/>
            <person name="Sun H."/>
            <person name="Tunlid A."/>
            <person name="Henrissat B."/>
            <person name="Grigoriev I.V."/>
            <person name="Hibbett D.S."/>
            <person name="Martin F."/>
        </authorList>
    </citation>
    <scope>NUCLEOTIDE SEQUENCE [LARGE SCALE GENOMIC DNA]</scope>
    <source>
        <strain evidence="12">MAFF 305830</strain>
    </source>
</reference>
<dbReference type="Pfam" id="PF03810">
    <property type="entry name" value="IBN_N"/>
    <property type="match status" value="1"/>
</dbReference>
<dbReference type="Proteomes" id="UP000054097">
    <property type="component" value="Unassembled WGS sequence"/>
</dbReference>
<evidence type="ECO:0000256" key="3">
    <source>
        <dbReference type="ARBA" id="ARBA00022448"/>
    </source>
</evidence>
<evidence type="ECO:0000256" key="5">
    <source>
        <dbReference type="ARBA" id="ARBA00022737"/>
    </source>
</evidence>
<dbReference type="InterPro" id="IPR011989">
    <property type="entry name" value="ARM-like"/>
</dbReference>
<dbReference type="SMART" id="SM00913">
    <property type="entry name" value="IBN_N"/>
    <property type="match status" value="1"/>
</dbReference>
<dbReference type="InterPro" id="IPR001494">
    <property type="entry name" value="Importin-beta_N"/>
</dbReference>
<dbReference type="STRING" id="933852.A0A0C3AXF6"/>
<keyword evidence="5" id="KW-0677">Repeat</keyword>
<dbReference type="InterPro" id="IPR016024">
    <property type="entry name" value="ARM-type_fold"/>
</dbReference>
<dbReference type="PROSITE" id="PS50077">
    <property type="entry name" value="HEAT_REPEAT"/>
    <property type="match status" value="1"/>
</dbReference>
<evidence type="ECO:0000256" key="8">
    <source>
        <dbReference type="ARBA" id="ARBA00083566"/>
    </source>
</evidence>
<feature type="domain" description="Importin N-terminal" evidence="10">
    <location>
        <begin position="21"/>
        <end position="101"/>
    </location>
</feature>
<dbReference type="Pfam" id="PF25574">
    <property type="entry name" value="TPR_IMB1"/>
    <property type="match status" value="1"/>
</dbReference>
<dbReference type="OrthoDB" id="10263328at2759"/>
<dbReference type="HOGENOM" id="CLU_008296_1_0_1"/>
<dbReference type="GO" id="GO:0005737">
    <property type="term" value="C:cytoplasm"/>
    <property type="evidence" value="ECO:0007669"/>
    <property type="project" value="UniProtKB-SubCell"/>
</dbReference>
<dbReference type="SUPFAM" id="SSF48371">
    <property type="entry name" value="ARM repeat"/>
    <property type="match status" value="1"/>
</dbReference>
<feature type="repeat" description="HEAT" evidence="9">
    <location>
        <begin position="408"/>
        <end position="446"/>
    </location>
</feature>
<dbReference type="AlphaFoldDB" id="A0A0C3AXF6"/>
<name>A0A0C3AXF6_SERVB</name>
<dbReference type="PANTHER" id="PTHR10527">
    <property type="entry name" value="IMPORTIN BETA"/>
    <property type="match status" value="1"/>
</dbReference>
<reference evidence="11 12" key="1">
    <citation type="submission" date="2014-04" db="EMBL/GenBank/DDBJ databases">
        <authorList>
            <consortium name="DOE Joint Genome Institute"/>
            <person name="Kuo A."/>
            <person name="Zuccaro A."/>
            <person name="Kohler A."/>
            <person name="Nagy L.G."/>
            <person name="Floudas D."/>
            <person name="Copeland A."/>
            <person name="Barry K.W."/>
            <person name="Cichocki N."/>
            <person name="Veneault-Fourrey C."/>
            <person name="LaButti K."/>
            <person name="Lindquist E.A."/>
            <person name="Lipzen A."/>
            <person name="Lundell T."/>
            <person name="Morin E."/>
            <person name="Murat C."/>
            <person name="Sun H."/>
            <person name="Tunlid A."/>
            <person name="Henrissat B."/>
            <person name="Grigoriev I.V."/>
            <person name="Hibbett D.S."/>
            <person name="Martin F."/>
            <person name="Nordberg H.P."/>
            <person name="Cantor M.N."/>
            <person name="Hua S.X."/>
        </authorList>
    </citation>
    <scope>NUCLEOTIDE SEQUENCE [LARGE SCALE GENOMIC DNA]</scope>
    <source>
        <strain evidence="11 12">MAFF 305830</strain>
    </source>
</reference>
<dbReference type="Gene3D" id="1.25.10.10">
    <property type="entry name" value="Leucine-rich Repeat Variant"/>
    <property type="match status" value="1"/>
</dbReference>
<keyword evidence="4" id="KW-0963">Cytoplasm</keyword>
<dbReference type="PROSITE" id="PS50166">
    <property type="entry name" value="IMPORTIN_B_NT"/>
    <property type="match status" value="1"/>
</dbReference>
<evidence type="ECO:0000313" key="12">
    <source>
        <dbReference type="Proteomes" id="UP000054097"/>
    </source>
</evidence>
<sequence length="857" mass="94087">MDIAAVLSGTLAADASTREAATQQLESAALQNFPAYVTLLSAELANEQSQPHLRNAAGIALKNAFTSRDETRQNEVTARWLGVPDEYKGKVKADSLTALSSPAQRVGAAAAQVVAAIAAIELPNNEWQDLITSLLNAINTGDVNTRVATLQCIGYICETISPEILKLRSNEILTAVVQGARRDEPSAEVQLAAMKALYNCLEFIKENFDREGERNYIMQVVCEATQNPAVTVQVAAFETLVRIMSLYYDKMSYYMERALFGLTVLGMNHPDERVAQQAVEFWSTVCEEEIDLAIEAADAQEYGDMPERESKYFAKVALPEIVPVILRLLTRQEEDAEDDEWNISMAAGTCLTLLAQAVGDTIVSFVVPFIESNIKSPDWHHREAAVMTFGSILDGPDPQILAPLVSQALPLLIDMMQDTNTHVKDTTAWTLGRICDILVTTIKPETNLPPLIKALVVGLDDTPRIVTNASWALMTLSDQINDGAEDAQTGPLSPFYEAIITALMRVTEKTSNEANSRTAAYEALASYVTHSANDTMNIVRQLIVSILTRMEALLGMANQLLGVDDRNNWNELQGNFCSIIGCVTRKLGAEIQPLANQIMTLVLQLIQVAGKQSTVLEDAFLVVGNMASALEQNFHPYLQAFLPFLGPALKAYDDPQLCSVAVGLIGDICRALSELSAGYCDMFMSALLENLTSPALDRSVKISVVACFGDIAMAIGPSFEPYLGATMGVLRQAGEQKVDPKDYETFDYYTQLREAIIEAYTGIVTGLKVTEKKSLLVEHIPSIFQFLHIVYDEDHSETVLKQSAGLIGDLAETFPNGQLKEVLLHDWVASLLKTKIRNSEVKKTLRWAREMVKRATQ</sequence>
<proteinExistence type="inferred from homology"/>
<dbReference type="Pfam" id="PF13513">
    <property type="entry name" value="HEAT_EZ"/>
    <property type="match status" value="1"/>
</dbReference>
<dbReference type="InterPro" id="IPR021133">
    <property type="entry name" value="HEAT_type_2"/>
</dbReference>
<comment type="similarity">
    <text evidence="2">Belongs to the importin beta family. Importin beta-1 subfamily.</text>
</comment>
<dbReference type="InterPro" id="IPR058584">
    <property type="entry name" value="IMB1_TNPO1-like_TPR"/>
</dbReference>
<protein>
    <recommendedName>
        <fullName evidence="7">Importin-95</fullName>
    </recommendedName>
    <alternativeName>
        <fullName evidence="8">Karyopherin-95</fullName>
    </alternativeName>
</protein>
<evidence type="ECO:0000256" key="7">
    <source>
        <dbReference type="ARBA" id="ARBA00079884"/>
    </source>
</evidence>
<organism evidence="11 12">
    <name type="scientific">Serendipita vermifera MAFF 305830</name>
    <dbReference type="NCBI Taxonomy" id="933852"/>
    <lineage>
        <taxon>Eukaryota</taxon>
        <taxon>Fungi</taxon>
        <taxon>Dikarya</taxon>
        <taxon>Basidiomycota</taxon>
        <taxon>Agaricomycotina</taxon>
        <taxon>Agaricomycetes</taxon>
        <taxon>Sebacinales</taxon>
        <taxon>Serendipitaceae</taxon>
        <taxon>Serendipita</taxon>
    </lineage>
</organism>
<evidence type="ECO:0000313" key="11">
    <source>
        <dbReference type="EMBL" id="KIM29210.1"/>
    </source>
</evidence>
<evidence type="ECO:0000256" key="6">
    <source>
        <dbReference type="ARBA" id="ARBA00022927"/>
    </source>
</evidence>
<evidence type="ECO:0000256" key="1">
    <source>
        <dbReference type="ARBA" id="ARBA00004496"/>
    </source>
</evidence>
<comment type="subcellular location">
    <subcellularLocation>
        <location evidence="1">Cytoplasm</location>
    </subcellularLocation>
</comment>
<keyword evidence="3" id="KW-0813">Transport</keyword>
<dbReference type="GO" id="GO:0006606">
    <property type="term" value="P:protein import into nucleus"/>
    <property type="evidence" value="ECO:0007669"/>
    <property type="project" value="InterPro"/>
</dbReference>
<evidence type="ECO:0000256" key="2">
    <source>
        <dbReference type="ARBA" id="ARBA00010907"/>
    </source>
</evidence>
<evidence type="ECO:0000259" key="10">
    <source>
        <dbReference type="PROSITE" id="PS50166"/>
    </source>
</evidence>
<accession>A0A0C3AXF6</accession>
<dbReference type="InterPro" id="IPR040122">
    <property type="entry name" value="Importin_beta"/>
</dbReference>
<keyword evidence="12" id="KW-1185">Reference proteome</keyword>
<dbReference type="GO" id="GO:0031267">
    <property type="term" value="F:small GTPase binding"/>
    <property type="evidence" value="ECO:0007669"/>
    <property type="project" value="InterPro"/>
</dbReference>
<gene>
    <name evidence="11" type="ORF">M408DRAFT_328901</name>
</gene>